<organism evidence="11 12">
    <name type="scientific">Alicyclobacillus ferrooxydans</name>
    <dbReference type="NCBI Taxonomy" id="471514"/>
    <lineage>
        <taxon>Bacteria</taxon>
        <taxon>Bacillati</taxon>
        <taxon>Bacillota</taxon>
        <taxon>Bacilli</taxon>
        <taxon>Bacillales</taxon>
        <taxon>Alicyclobacillaceae</taxon>
        <taxon>Alicyclobacillus</taxon>
    </lineage>
</organism>
<comment type="activity regulation">
    <text evidence="10">Na(+) is not transported, but it plays an essential structural role and its presence is essential for fluoride channel function.</text>
</comment>
<dbReference type="AlphaFoldDB" id="A0A0P9GUQ3"/>
<accession>A0A0P9GUQ3</accession>
<evidence type="ECO:0000256" key="9">
    <source>
        <dbReference type="ARBA" id="ARBA00049940"/>
    </source>
</evidence>
<sequence length="131" mass="14088">MADLAIMVGGAIGGMLRLFLEIIMPRPYQFPLPTLTINFVGTFVLSFFYQFADEHGLPSYLRAGFGTGVIGAFTTFSTFCLETTDLVYIHPLLAVVYGLLSLSGGVTLAFAGKSIAASLIAWTTPEGRRTP</sequence>
<keyword evidence="10" id="KW-0813">Transport</keyword>
<feature type="transmembrane region" description="Helical" evidence="10">
    <location>
        <begin position="6"/>
        <end position="23"/>
    </location>
</feature>
<dbReference type="GO" id="GO:0140114">
    <property type="term" value="P:cellular detoxification of fluoride"/>
    <property type="evidence" value="ECO:0007669"/>
    <property type="project" value="UniProtKB-UniRule"/>
</dbReference>
<evidence type="ECO:0000256" key="4">
    <source>
        <dbReference type="ARBA" id="ARBA00022989"/>
    </source>
</evidence>
<comment type="subcellular location">
    <subcellularLocation>
        <location evidence="1 10">Cell membrane</location>
        <topology evidence="1 10">Multi-pass membrane protein</topology>
    </subcellularLocation>
</comment>
<evidence type="ECO:0000256" key="8">
    <source>
        <dbReference type="ARBA" id="ARBA00035585"/>
    </source>
</evidence>
<evidence type="ECO:0000256" key="3">
    <source>
        <dbReference type="ARBA" id="ARBA00022692"/>
    </source>
</evidence>
<evidence type="ECO:0000256" key="10">
    <source>
        <dbReference type="HAMAP-Rule" id="MF_00454"/>
    </source>
</evidence>
<keyword evidence="6 10" id="KW-0407">Ion channel</keyword>
<keyword evidence="2 10" id="KW-1003">Cell membrane</keyword>
<comment type="catalytic activity">
    <reaction evidence="8">
        <text>fluoride(in) = fluoride(out)</text>
        <dbReference type="Rhea" id="RHEA:76159"/>
        <dbReference type="ChEBI" id="CHEBI:17051"/>
    </reaction>
    <physiologicalReaction direction="left-to-right" evidence="8">
        <dbReference type="Rhea" id="RHEA:76160"/>
    </physiologicalReaction>
</comment>
<name>A0A0P9GUQ3_9BACL</name>
<evidence type="ECO:0000256" key="2">
    <source>
        <dbReference type="ARBA" id="ARBA00022475"/>
    </source>
</evidence>
<keyword evidence="10" id="KW-0915">Sodium</keyword>
<dbReference type="GO" id="GO:0062054">
    <property type="term" value="F:fluoride channel activity"/>
    <property type="evidence" value="ECO:0007669"/>
    <property type="project" value="UniProtKB-UniRule"/>
</dbReference>
<keyword evidence="4 10" id="KW-1133">Transmembrane helix</keyword>
<comment type="similarity">
    <text evidence="7 10">Belongs to the fluoride channel Fluc/FEX (TC 1.A.43) family.</text>
</comment>
<reference evidence="11 12" key="1">
    <citation type="submission" date="2015-09" db="EMBL/GenBank/DDBJ databases">
        <title>Draft genome sequence of Alicyclobacillus ferrooxydans DSM 22381.</title>
        <authorList>
            <person name="Hemp J."/>
        </authorList>
    </citation>
    <scope>NUCLEOTIDE SEQUENCE [LARGE SCALE GENOMIC DNA]</scope>
    <source>
        <strain evidence="11 12">TC-34</strain>
    </source>
</reference>
<dbReference type="PATRIC" id="fig|471514.4.peg.2698"/>
<dbReference type="RefSeq" id="WP_054967946.1">
    <property type="nucleotide sequence ID" value="NZ_LJCO01000017.1"/>
</dbReference>
<dbReference type="GO" id="GO:0046872">
    <property type="term" value="F:metal ion binding"/>
    <property type="evidence" value="ECO:0007669"/>
    <property type="project" value="UniProtKB-KW"/>
</dbReference>
<feature type="transmembrane region" description="Helical" evidence="10">
    <location>
        <begin position="30"/>
        <end position="51"/>
    </location>
</feature>
<feature type="binding site" evidence="10">
    <location>
        <position position="74"/>
    </location>
    <ligand>
        <name>Na(+)</name>
        <dbReference type="ChEBI" id="CHEBI:29101"/>
        <note>structural</note>
    </ligand>
</feature>
<evidence type="ECO:0000313" key="11">
    <source>
        <dbReference type="EMBL" id="KPV44995.1"/>
    </source>
</evidence>
<dbReference type="Pfam" id="PF02537">
    <property type="entry name" value="CRCB"/>
    <property type="match status" value="1"/>
</dbReference>
<dbReference type="Proteomes" id="UP000050482">
    <property type="component" value="Unassembled WGS sequence"/>
</dbReference>
<feature type="transmembrane region" description="Helical" evidence="10">
    <location>
        <begin position="93"/>
        <end position="122"/>
    </location>
</feature>
<feature type="binding site" evidence="10">
    <location>
        <position position="71"/>
    </location>
    <ligand>
        <name>Na(+)</name>
        <dbReference type="ChEBI" id="CHEBI:29101"/>
        <note>structural</note>
    </ligand>
</feature>
<dbReference type="PANTHER" id="PTHR28259">
    <property type="entry name" value="FLUORIDE EXPORT PROTEIN 1-RELATED"/>
    <property type="match status" value="1"/>
</dbReference>
<dbReference type="OrthoDB" id="9815830at2"/>
<comment type="caution">
    <text evidence="11">The sequence shown here is derived from an EMBL/GenBank/DDBJ whole genome shotgun (WGS) entry which is preliminary data.</text>
</comment>
<evidence type="ECO:0000256" key="5">
    <source>
        <dbReference type="ARBA" id="ARBA00023136"/>
    </source>
</evidence>
<proteinExistence type="inferred from homology"/>
<gene>
    <name evidence="10" type="primary">fluC</name>
    <name evidence="10" type="synonym">crcB</name>
    <name evidence="11" type="ORF">AN477_04290</name>
</gene>
<keyword evidence="10" id="KW-0406">Ion transport</keyword>
<dbReference type="GO" id="GO:0005886">
    <property type="term" value="C:plasma membrane"/>
    <property type="evidence" value="ECO:0007669"/>
    <property type="project" value="UniProtKB-SubCell"/>
</dbReference>
<dbReference type="EMBL" id="LJCO01000017">
    <property type="protein sequence ID" value="KPV44995.1"/>
    <property type="molecule type" value="Genomic_DNA"/>
</dbReference>
<evidence type="ECO:0000313" key="12">
    <source>
        <dbReference type="Proteomes" id="UP000050482"/>
    </source>
</evidence>
<comment type="function">
    <text evidence="9 10">Fluoride-specific ion channel. Important for reducing fluoride concentration in the cell, thus reducing its toxicity.</text>
</comment>
<dbReference type="InterPro" id="IPR003691">
    <property type="entry name" value="FluC"/>
</dbReference>
<dbReference type="STRING" id="471514.AN477_04290"/>
<feature type="transmembrane region" description="Helical" evidence="10">
    <location>
        <begin position="63"/>
        <end position="81"/>
    </location>
</feature>
<dbReference type="PANTHER" id="PTHR28259:SF1">
    <property type="entry name" value="FLUORIDE EXPORT PROTEIN 1-RELATED"/>
    <property type="match status" value="1"/>
</dbReference>
<keyword evidence="10" id="KW-0479">Metal-binding</keyword>
<keyword evidence="3 10" id="KW-0812">Transmembrane</keyword>
<protein>
    <recommendedName>
        <fullName evidence="10">Fluoride-specific ion channel FluC</fullName>
    </recommendedName>
</protein>
<evidence type="ECO:0000256" key="6">
    <source>
        <dbReference type="ARBA" id="ARBA00023303"/>
    </source>
</evidence>
<evidence type="ECO:0000256" key="7">
    <source>
        <dbReference type="ARBA" id="ARBA00035120"/>
    </source>
</evidence>
<evidence type="ECO:0000256" key="1">
    <source>
        <dbReference type="ARBA" id="ARBA00004651"/>
    </source>
</evidence>
<keyword evidence="5 10" id="KW-0472">Membrane</keyword>
<keyword evidence="12" id="KW-1185">Reference proteome</keyword>
<dbReference type="HAMAP" id="MF_00454">
    <property type="entry name" value="FluC"/>
    <property type="match status" value="1"/>
</dbReference>